<organism evidence="2 3">
    <name type="scientific">Streptomyces orinoci</name>
    <name type="common">Streptoverticillium orinoci</name>
    <dbReference type="NCBI Taxonomy" id="67339"/>
    <lineage>
        <taxon>Bacteria</taxon>
        <taxon>Bacillati</taxon>
        <taxon>Actinomycetota</taxon>
        <taxon>Actinomycetes</taxon>
        <taxon>Kitasatosporales</taxon>
        <taxon>Streptomycetaceae</taxon>
        <taxon>Streptomyces</taxon>
    </lineage>
</organism>
<proteinExistence type="predicted"/>
<dbReference type="EMBL" id="JBFAUK010000003">
    <property type="protein sequence ID" value="MEV5505929.1"/>
    <property type="molecule type" value="Genomic_DNA"/>
</dbReference>
<dbReference type="Pfam" id="PF19054">
    <property type="entry name" value="DUF5753"/>
    <property type="match status" value="1"/>
</dbReference>
<protein>
    <submittedName>
        <fullName evidence="2">Helix-turn-helix transcriptional regulator</fullName>
    </submittedName>
</protein>
<dbReference type="InterPro" id="IPR001387">
    <property type="entry name" value="Cro/C1-type_HTH"/>
</dbReference>
<name>A0ABV3JSQ9_STRON</name>
<dbReference type="SMART" id="SM00530">
    <property type="entry name" value="HTH_XRE"/>
    <property type="match status" value="1"/>
</dbReference>
<dbReference type="RefSeq" id="WP_338323705.1">
    <property type="nucleotide sequence ID" value="NZ_JBFAUK010000003.1"/>
</dbReference>
<dbReference type="CDD" id="cd00093">
    <property type="entry name" value="HTH_XRE"/>
    <property type="match status" value="1"/>
</dbReference>
<evidence type="ECO:0000259" key="1">
    <source>
        <dbReference type="PROSITE" id="PS50943"/>
    </source>
</evidence>
<dbReference type="PROSITE" id="PS50943">
    <property type="entry name" value="HTH_CROC1"/>
    <property type="match status" value="1"/>
</dbReference>
<dbReference type="Gene3D" id="1.10.260.40">
    <property type="entry name" value="lambda repressor-like DNA-binding domains"/>
    <property type="match status" value="1"/>
</dbReference>
<dbReference type="SUPFAM" id="SSF47413">
    <property type="entry name" value="lambda repressor-like DNA-binding domains"/>
    <property type="match status" value="1"/>
</dbReference>
<evidence type="ECO:0000313" key="2">
    <source>
        <dbReference type="EMBL" id="MEV5505929.1"/>
    </source>
</evidence>
<sequence length="269" mass="30619">MGAELRKLREKAGLTGAELAARMGGERAQISHVESGRYGVSAERVRRWAAYCSATDKYLVDALAQMAEERTKGWWEEYRGVLSQQFLDIAELEHHAKYLWSIELLHIPGILQTEDYARELMSGSLTRLPARDVAARVEHRLRRREIFDRPAPARFDVFIHEAALRMLYCERVTMRAQLDFLTEVAEWPNVRVRVIPFETRLTSSIGSVLYAGGPVQQLDTVHLDQAFQGIFLDAQAQLAKYQALLHATERAALPPAESSKFIQRIAEEL</sequence>
<reference evidence="2 3" key="1">
    <citation type="submission" date="2024-06" db="EMBL/GenBank/DDBJ databases">
        <title>The Natural Products Discovery Center: Release of the First 8490 Sequenced Strains for Exploring Actinobacteria Biosynthetic Diversity.</title>
        <authorList>
            <person name="Kalkreuter E."/>
            <person name="Kautsar S.A."/>
            <person name="Yang D."/>
            <person name="Bader C.D."/>
            <person name="Teijaro C.N."/>
            <person name="Fluegel L."/>
            <person name="Davis C.M."/>
            <person name="Simpson J.R."/>
            <person name="Lauterbach L."/>
            <person name="Steele A.D."/>
            <person name="Gui C."/>
            <person name="Meng S."/>
            <person name="Li G."/>
            <person name="Viehrig K."/>
            <person name="Ye F."/>
            <person name="Su P."/>
            <person name="Kiefer A.F."/>
            <person name="Nichols A."/>
            <person name="Cepeda A.J."/>
            <person name="Yan W."/>
            <person name="Fan B."/>
            <person name="Jiang Y."/>
            <person name="Adhikari A."/>
            <person name="Zheng C.-J."/>
            <person name="Schuster L."/>
            <person name="Cowan T.M."/>
            <person name="Smanski M.J."/>
            <person name="Chevrette M.G."/>
            <person name="De Carvalho L.P.S."/>
            <person name="Shen B."/>
        </authorList>
    </citation>
    <scope>NUCLEOTIDE SEQUENCE [LARGE SCALE GENOMIC DNA]</scope>
    <source>
        <strain evidence="2 3">NPDC052347</strain>
    </source>
</reference>
<feature type="domain" description="HTH cro/C1-type" evidence="1">
    <location>
        <begin position="5"/>
        <end position="59"/>
    </location>
</feature>
<comment type="caution">
    <text evidence="2">The sequence shown here is derived from an EMBL/GenBank/DDBJ whole genome shotgun (WGS) entry which is preliminary data.</text>
</comment>
<evidence type="ECO:0000313" key="3">
    <source>
        <dbReference type="Proteomes" id="UP001552594"/>
    </source>
</evidence>
<dbReference type="Pfam" id="PF13560">
    <property type="entry name" value="HTH_31"/>
    <property type="match status" value="1"/>
</dbReference>
<dbReference type="InterPro" id="IPR043917">
    <property type="entry name" value="DUF5753"/>
</dbReference>
<accession>A0ABV3JSQ9</accession>
<keyword evidence="3" id="KW-1185">Reference proteome</keyword>
<gene>
    <name evidence="2" type="ORF">AB0L16_05540</name>
</gene>
<dbReference type="InterPro" id="IPR010982">
    <property type="entry name" value="Lambda_DNA-bd_dom_sf"/>
</dbReference>
<dbReference type="Proteomes" id="UP001552594">
    <property type="component" value="Unassembled WGS sequence"/>
</dbReference>